<proteinExistence type="predicted"/>
<name>A0ACC0S196_POPTR</name>
<evidence type="ECO:0000313" key="2">
    <source>
        <dbReference type="Proteomes" id="UP000006729"/>
    </source>
</evidence>
<dbReference type="EMBL" id="CM009303">
    <property type="protein sequence ID" value="KAI9382845.1"/>
    <property type="molecule type" value="Genomic_DNA"/>
</dbReference>
<comment type="caution">
    <text evidence="1">The sequence shown here is derived from an EMBL/GenBank/DDBJ whole genome shotgun (WGS) entry which is preliminary data.</text>
</comment>
<sequence length="155" mass="17149">MSNPTIPFDSAVIHSGPCLSSSHALFLSPATHDDIRKAVFSIGDDKAPRLDGYSSFFFKRAWHIVGEDFCVAVQDFFLTSQLFRQVNHSIIALAPKSANVTSPFDFRPIFYCNVIYKVIAKILAGRLAHALTDIISPLQNAFLGGRFMSNNINLV</sequence>
<accession>A0ACC0S196</accession>
<protein>
    <submittedName>
        <fullName evidence="1">Uncharacterized protein</fullName>
    </submittedName>
</protein>
<reference evidence="1 2" key="1">
    <citation type="journal article" date="2006" name="Science">
        <title>The genome of black cottonwood, Populus trichocarpa (Torr. &amp; Gray).</title>
        <authorList>
            <person name="Tuskan G.A."/>
            <person name="Difazio S."/>
            <person name="Jansson S."/>
            <person name="Bohlmann J."/>
            <person name="Grigoriev I."/>
            <person name="Hellsten U."/>
            <person name="Putnam N."/>
            <person name="Ralph S."/>
            <person name="Rombauts S."/>
            <person name="Salamov A."/>
            <person name="Schein J."/>
            <person name="Sterck L."/>
            <person name="Aerts A."/>
            <person name="Bhalerao R.R."/>
            <person name="Bhalerao R.P."/>
            <person name="Blaudez D."/>
            <person name="Boerjan W."/>
            <person name="Brun A."/>
            <person name="Brunner A."/>
            <person name="Busov V."/>
            <person name="Campbell M."/>
            <person name="Carlson J."/>
            <person name="Chalot M."/>
            <person name="Chapman J."/>
            <person name="Chen G.L."/>
            <person name="Cooper D."/>
            <person name="Coutinho P.M."/>
            <person name="Couturier J."/>
            <person name="Covert S."/>
            <person name="Cronk Q."/>
            <person name="Cunningham R."/>
            <person name="Davis J."/>
            <person name="Degroeve S."/>
            <person name="Dejardin A."/>
            <person name="Depamphilis C."/>
            <person name="Detter J."/>
            <person name="Dirks B."/>
            <person name="Dubchak I."/>
            <person name="Duplessis S."/>
            <person name="Ehlting J."/>
            <person name="Ellis B."/>
            <person name="Gendler K."/>
            <person name="Goodstein D."/>
            <person name="Gribskov M."/>
            <person name="Grimwood J."/>
            <person name="Groover A."/>
            <person name="Gunter L."/>
            <person name="Hamberger B."/>
            <person name="Heinze B."/>
            <person name="Helariutta Y."/>
            <person name="Henrissat B."/>
            <person name="Holligan D."/>
            <person name="Holt R."/>
            <person name="Huang W."/>
            <person name="Islam-Faridi N."/>
            <person name="Jones S."/>
            <person name="Jones-Rhoades M."/>
            <person name="Jorgensen R."/>
            <person name="Joshi C."/>
            <person name="Kangasjarvi J."/>
            <person name="Karlsson J."/>
            <person name="Kelleher C."/>
            <person name="Kirkpatrick R."/>
            <person name="Kirst M."/>
            <person name="Kohler A."/>
            <person name="Kalluri U."/>
            <person name="Larimer F."/>
            <person name="Leebens-Mack J."/>
            <person name="Leple J.C."/>
            <person name="Locascio P."/>
            <person name="Lou Y."/>
            <person name="Lucas S."/>
            <person name="Martin F."/>
            <person name="Montanini B."/>
            <person name="Napoli C."/>
            <person name="Nelson D.R."/>
            <person name="Nelson C."/>
            <person name="Nieminen K."/>
            <person name="Nilsson O."/>
            <person name="Pereda V."/>
            <person name="Peter G."/>
            <person name="Philippe R."/>
            <person name="Pilate G."/>
            <person name="Poliakov A."/>
            <person name="Razumovskaya J."/>
            <person name="Richardson P."/>
            <person name="Rinaldi C."/>
            <person name="Ritland K."/>
            <person name="Rouze P."/>
            <person name="Ryaboy D."/>
            <person name="Schmutz J."/>
            <person name="Schrader J."/>
            <person name="Segerman B."/>
            <person name="Shin H."/>
            <person name="Siddiqui A."/>
            <person name="Sterky F."/>
            <person name="Terry A."/>
            <person name="Tsai C.J."/>
            <person name="Uberbacher E."/>
            <person name="Unneberg P."/>
            <person name="Vahala J."/>
            <person name="Wall K."/>
            <person name="Wessler S."/>
            <person name="Yang G."/>
            <person name="Yin T."/>
            <person name="Douglas C."/>
            <person name="Marra M."/>
            <person name="Sandberg G."/>
            <person name="Van de Peer Y."/>
            <person name="Rokhsar D."/>
        </authorList>
    </citation>
    <scope>NUCLEOTIDE SEQUENCE [LARGE SCALE GENOMIC DNA]</scope>
    <source>
        <strain evidence="2">cv. Nisqually</strain>
    </source>
</reference>
<organism evidence="1 2">
    <name type="scientific">Populus trichocarpa</name>
    <name type="common">Western balsam poplar</name>
    <name type="synonym">Populus balsamifera subsp. trichocarpa</name>
    <dbReference type="NCBI Taxonomy" id="3694"/>
    <lineage>
        <taxon>Eukaryota</taxon>
        <taxon>Viridiplantae</taxon>
        <taxon>Streptophyta</taxon>
        <taxon>Embryophyta</taxon>
        <taxon>Tracheophyta</taxon>
        <taxon>Spermatophyta</taxon>
        <taxon>Magnoliopsida</taxon>
        <taxon>eudicotyledons</taxon>
        <taxon>Gunneridae</taxon>
        <taxon>Pentapetalae</taxon>
        <taxon>rosids</taxon>
        <taxon>fabids</taxon>
        <taxon>Malpighiales</taxon>
        <taxon>Salicaceae</taxon>
        <taxon>Saliceae</taxon>
        <taxon>Populus</taxon>
    </lineage>
</organism>
<gene>
    <name evidence="1" type="ORF">POPTR_014G189001v4</name>
</gene>
<keyword evidence="2" id="KW-1185">Reference proteome</keyword>
<dbReference type="Proteomes" id="UP000006729">
    <property type="component" value="Chromosome 14"/>
</dbReference>
<evidence type="ECO:0000313" key="1">
    <source>
        <dbReference type="EMBL" id="KAI9382845.1"/>
    </source>
</evidence>